<dbReference type="EMBL" id="JBFXLS010000051">
    <property type="protein sequence ID" value="KAL2823547.1"/>
    <property type="molecule type" value="Genomic_DNA"/>
</dbReference>
<keyword evidence="4" id="KW-1185">Reference proteome</keyword>
<gene>
    <name evidence="3" type="ORF">BDW59DRAFT_163125</name>
</gene>
<dbReference type="Proteomes" id="UP001610335">
    <property type="component" value="Unassembled WGS sequence"/>
</dbReference>
<evidence type="ECO:0000259" key="2">
    <source>
        <dbReference type="PROSITE" id="PS50076"/>
    </source>
</evidence>
<reference evidence="3 4" key="1">
    <citation type="submission" date="2024-07" db="EMBL/GenBank/DDBJ databases">
        <title>Section-level genome sequencing and comparative genomics of Aspergillus sections Usti and Cavernicolus.</title>
        <authorList>
            <consortium name="Lawrence Berkeley National Laboratory"/>
            <person name="Nybo J.L."/>
            <person name="Vesth T.C."/>
            <person name="Theobald S."/>
            <person name="Frisvad J.C."/>
            <person name="Larsen T.O."/>
            <person name="Kjaerboelling I."/>
            <person name="Rothschild-Mancinelli K."/>
            <person name="Lyhne E.K."/>
            <person name="Kogle M.E."/>
            <person name="Barry K."/>
            <person name="Clum A."/>
            <person name="Na H."/>
            <person name="Ledsgaard L."/>
            <person name="Lin J."/>
            <person name="Lipzen A."/>
            <person name="Kuo A."/>
            <person name="Riley R."/>
            <person name="Mondo S."/>
            <person name="LaButti K."/>
            <person name="Haridas S."/>
            <person name="Pangalinan J."/>
            <person name="Salamov A.A."/>
            <person name="Simmons B.A."/>
            <person name="Magnuson J.K."/>
            <person name="Chen J."/>
            <person name="Drula E."/>
            <person name="Henrissat B."/>
            <person name="Wiebenga A."/>
            <person name="Lubbers R.J."/>
            <person name="Gomes A.C."/>
            <person name="Makela M.R."/>
            <person name="Stajich J."/>
            <person name="Grigoriev I.V."/>
            <person name="Mortensen U.H."/>
            <person name="De vries R.P."/>
            <person name="Baker S.E."/>
            <person name="Andersen M.R."/>
        </authorList>
    </citation>
    <scope>NUCLEOTIDE SEQUENCE [LARGE SCALE GENOMIC DNA]</scope>
    <source>
        <strain evidence="3 4">CBS 600.67</strain>
    </source>
</reference>
<dbReference type="InterPro" id="IPR018253">
    <property type="entry name" value="DnaJ_domain_CS"/>
</dbReference>
<dbReference type="SMART" id="SM00271">
    <property type="entry name" value="DnaJ"/>
    <property type="match status" value="1"/>
</dbReference>
<accession>A0ABR4I7C1</accession>
<sequence length="225" mass="26168">MDHDYYAILGVPRTADSNAIKAAYKKLALTKHPDRNNKPNATAEFQLISEAYDTLINAEKRRIYDADCTTATKSPGEDVKNRQIAELTTWLQRLQRDRSEQEAAVQKIHIDIPRLSEEITRIEEEKDRILSEQAAEEKWVVSVTAALLGRRGDLAQKRQLRERAMSDLMERQRTNEEAVKDKLANIPSLRAKIEYLYSMEDKLKAQIKSIEREWREGIFGWNFEY</sequence>
<evidence type="ECO:0000313" key="4">
    <source>
        <dbReference type="Proteomes" id="UP001610335"/>
    </source>
</evidence>
<dbReference type="PANTHER" id="PTHR43096">
    <property type="entry name" value="DNAJ HOMOLOG 1, MITOCHONDRIAL-RELATED"/>
    <property type="match status" value="1"/>
</dbReference>
<dbReference type="Pfam" id="PF00226">
    <property type="entry name" value="DnaJ"/>
    <property type="match status" value="1"/>
</dbReference>
<dbReference type="InterPro" id="IPR001623">
    <property type="entry name" value="DnaJ_domain"/>
</dbReference>
<dbReference type="Gene3D" id="1.10.287.110">
    <property type="entry name" value="DnaJ domain"/>
    <property type="match status" value="1"/>
</dbReference>
<dbReference type="CDD" id="cd06257">
    <property type="entry name" value="DnaJ"/>
    <property type="match status" value="1"/>
</dbReference>
<dbReference type="PRINTS" id="PR00625">
    <property type="entry name" value="JDOMAIN"/>
</dbReference>
<evidence type="ECO:0000313" key="3">
    <source>
        <dbReference type="EMBL" id="KAL2823547.1"/>
    </source>
</evidence>
<keyword evidence="1" id="KW-0175">Coiled coil</keyword>
<protein>
    <submittedName>
        <fullName evidence="3">DnaJ domain-containing protein</fullName>
    </submittedName>
</protein>
<dbReference type="PROSITE" id="PS50076">
    <property type="entry name" value="DNAJ_2"/>
    <property type="match status" value="1"/>
</dbReference>
<dbReference type="InterPro" id="IPR036869">
    <property type="entry name" value="J_dom_sf"/>
</dbReference>
<dbReference type="PROSITE" id="PS00636">
    <property type="entry name" value="DNAJ_1"/>
    <property type="match status" value="1"/>
</dbReference>
<feature type="coiled-coil region" evidence="1">
    <location>
        <begin position="91"/>
        <end position="132"/>
    </location>
</feature>
<evidence type="ECO:0000256" key="1">
    <source>
        <dbReference type="SAM" id="Coils"/>
    </source>
</evidence>
<dbReference type="PANTHER" id="PTHR43096:SF10">
    <property type="entry name" value="CHAPERONE PROTEIN DNAJ A6, CHLOROPLASTIC"/>
    <property type="match status" value="1"/>
</dbReference>
<proteinExistence type="predicted"/>
<dbReference type="SUPFAM" id="SSF46565">
    <property type="entry name" value="Chaperone J-domain"/>
    <property type="match status" value="1"/>
</dbReference>
<feature type="domain" description="J" evidence="2">
    <location>
        <begin position="4"/>
        <end position="68"/>
    </location>
</feature>
<name>A0ABR4I7C1_9EURO</name>
<comment type="caution">
    <text evidence="3">The sequence shown here is derived from an EMBL/GenBank/DDBJ whole genome shotgun (WGS) entry which is preliminary data.</text>
</comment>
<organism evidence="3 4">
    <name type="scientific">Aspergillus cavernicola</name>
    <dbReference type="NCBI Taxonomy" id="176166"/>
    <lineage>
        <taxon>Eukaryota</taxon>
        <taxon>Fungi</taxon>
        <taxon>Dikarya</taxon>
        <taxon>Ascomycota</taxon>
        <taxon>Pezizomycotina</taxon>
        <taxon>Eurotiomycetes</taxon>
        <taxon>Eurotiomycetidae</taxon>
        <taxon>Eurotiales</taxon>
        <taxon>Aspergillaceae</taxon>
        <taxon>Aspergillus</taxon>
        <taxon>Aspergillus subgen. Nidulantes</taxon>
    </lineage>
</organism>